<comment type="caution">
    <text evidence="2">The sequence shown here is derived from an EMBL/GenBank/DDBJ whole genome shotgun (WGS) entry which is preliminary data.</text>
</comment>
<dbReference type="PANTHER" id="PTHR37984:SF5">
    <property type="entry name" value="PROTEIN NYNRIN-LIKE"/>
    <property type="match status" value="1"/>
</dbReference>
<evidence type="ECO:0000313" key="3">
    <source>
        <dbReference type="Proteomes" id="UP000716291"/>
    </source>
</evidence>
<dbReference type="InterPro" id="IPR001584">
    <property type="entry name" value="Integrase_cat-core"/>
</dbReference>
<sequence length="290" mass="33437">MKHLKIPNMPWTSISMDFIVGLPQSGECNTIWVVVDRLTKMAHFIPCKGNITAKGLVFMFIKHIFRLHGLPKDIVSDCGSLFTSNFRKYLFSLLNIKPNMSTTFHPQTDGQTECTNSIIEQYLRLYLNYQQDDWISLLPLAEFSYNNSIQSSNRHSPFMTNYGFYPRFTFIPQSTNPGMAASSEIFCNNLQELHKNLQELRLAQQQQAAYYNEYHRPTPEYQIGDSIYLSNKNIKTLRLSDKLDYKGIVPFKILAKVGLHAYKLKLPTIMKIHPCIPCEFVDAKRKSSSS</sequence>
<evidence type="ECO:0000259" key="1">
    <source>
        <dbReference type="PROSITE" id="PS50994"/>
    </source>
</evidence>
<dbReference type="GO" id="GO:0015074">
    <property type="term" value="P:DNA integration"/>
    <property type="evidence" value="ECO:0007669"/>
    <property type="project" value="InterPro"/>
</dbReference>
<dbReference type="GO" id="GO:0005634">
    <property type="term" value="C:nucleus"/>
    <property type="evidence" value="ECO:0007669"/>
    <property type="project" value="UniProtKB-ARBA"/>
</dbReference>
<name>A0A9P7BN66_RHIOR</name>
<gene>
    <name evidence="2" type="ORF">G6F64_010664</name>
</gene>
<dbReference type="PROSITE" id="PS50994">
    <property type="entry name" value="INTEGRASE"/>
    <property type="match status" value="1"/>
</dbReference>
<dbReference type="SUPFAM" id="SSF53098">
    <property type="entry name" value="Ribonuclease H-like"/>
    <property type="match status" value="1"/>
</dbReference>
<organism evidence="2 3">
    <name type="scientific">Rhizopus oryzae</name>
    <name type="common">Mucormycosis agent</name>
    <name type="synonym">Rhizopus arrhizus var. delemar</name>
    <dbReference type="NCBI Taxonomy" id="64495"/>
    <lineage>
        <taxon>Eukaryota</taxon>
        <taxon>Fungi</taxon>
        <taxon>Fungi incertae sedis</taxon>
        <taxon>Mucoromycota</taxon>
        <taxon>Mucoromycotina</taxon>
        <taxon>Mucoromycetes</taxon>
        <taxon>Mucorales</taxon>
        <taxon>Mucorineae</taxon>
        <taxon>Rhizopodaceae</taxon>
        <taxon>Rhizopus</taxon>
    </lineage>
</organism>
<dbReference type="Proteomes" id="UP000716291">
    <property type="component" value="Unassembled WGS sequence"/>
</dbReference>
<dbReference type="InterPro" id="IPR036397">
    <property type="entry name" value="RNaseH_sf"/>
</dbReference>
<dbReference type="PANTHER" id="PTHR37984">
    <property type="entry name" value="PROTEIN CBG26694"/>
    <property type="match status" value="1"/>
</dbReference>
<dbReference type="Gene3D" id="3.30.420.10">
    <property type="entry name" value="Ribonuclease H-like superfamily/Ribonuclease H"/>
    <property type="match status" value="1"/>
</dbReference>
<dbReference type="AlphaFoldDB" id="A0A9P7BN66"/>
<dbReference type="InterPro" id="IPR050951">
    <property type="entry name" value="Retrovirus_Pol_polyprotein"/>
</dbReference>
<dbReference type="GO" id="GO:0003676">
    <property type="term" value="F:nucleic acid binding"/>
    <property type="evidence" value="ECO:0007669"/>
    <property type="project" value="InterPro"/>
</dbReference>
<accession>A0A9P7BN66</accession>
<dbReference type="OrthoDB" id="2447315at2759"/>
<feature type="domain" description="Integrase catalytic" evidence="1">
    <location>
        <begin position="6"/>
        <end position="174"/>
    </location>
</feature>
<dbReference type="InterPro" id="IPR012337">
    <property type="entry name" value="RNaseH-like_sf"/>
</dbReference>
<dbReference type="EMBL" id="JAANQT010002284">
    <property type="protein sequence ID" value="KAG1302754.1"/>
    <property type="molecule type" value="Genomic_DNA"/>
</dbReference>
<reference evidence="2" key="1">
    <citation type="journal article" date="2020" name="Microb. Genom.">
        <title>Genetic diversity of clinical and environmental Mucorales isolates obtained from an investigation of mucormycosis cases among solid organ transplant recipients.</title>
        <authorList>
            <person name="Nguyen M.H."/>
            <person name="Kaul D."/>
            <person name="Muto C."/>
            <person name="Cheng S.J."/>
            <person name="Richter R.A."/>
            <person name="Bruno V.M."/>
            <person name="Liu G."/>
            <person name="Beyhan S."/>
            <person name="Sundermann A.J."/>
            <person name="Mounaud S."/>
            <person name="Pasculle A.W."/>
            <person name="Nierman W.C."/>
            <person name="Driscoll E."/>
            <person name="Cumbie R."/>
            <person name="Clancy C.J."/>
            <person name="Dupont C.L."/>
        </authorList>
    </citation>
    <scope>NUCLEOTIDE SEQUENCE</scope>
    <source>
        <strain evidence="2">GL11</strain>
    </source>
</reference>
<evidence type="ECO:0000313" key="2">
    <source>
        <dbReference type="EMBL" id="KAG1302754.1"/>
    </source>
</evidence>
<dbReference type="Pfam" id="PF24626">
    <property type="entry name" value="SH3_Tf2-1"/>
    <property type="match status" value="1"/>
</dbReference>
<keyword evidence="3" id="KW-1185">Reference proteome</keyword>
<protein>
    <recommendedName>
        <fullName evidence="1">Integrase catalytic domain-containing protein</fullName>
    </recommendedName>
</protein>
<proteinExistence type="predicted"/>
<dbReference type="InterPro" id="IPR056924">
    <property type="entry name" value="SH3_Tf2-1"/>
</dbReference>